<dbReference type="AlphaFoldDB" id="A0A265UT54"/>
<dbReference type="InterPro" id="IPR025347">
    <property type="entry name" value="DUF4251"/>
</dbReference>
<proteinExistence type="predicted"/>
<keyword evidence="1" id="KW-0732">Signal</keyword>
<reference evidence="2 3" key="1">
    <citation type="submission" date="2017-05" db="EMBL/GenBank/DDBJ databases">
        <title>The draft genome sequence of Idiomarina salinarum WNB302.</title>
        <authorList>
            <person name="Sun Y."/>
            <person name="Chen B."/>
            <person name="Du Z."/>
        </authorList>
    </citation>
    <scope>NUCLEOTIDE SEQUENCE [LARGE SCALE GENOMIC DNA]</scope>
    <source>
        <strain evidence="2 3">WNB302</strain>
    </source>
</reference>
<evidence type="ECO:0008006" key="4">
    <source>
        <dbReference type="Google" id="ProtNLM"/>
    </source>
</evidence>
<dbReference type="OrthoDB" id="1440135at2"/>
<evidence type="ECO:0000313" key="2">
    <source>
        <dbReference type="EMBL" id="OZV68495.1"/>
    </source>
</evidence>
<comment type="caution">
    <text evidence="2">The sequence shown here is derived from an EMBL/GenBank/DDBJ whole genome shotgun (WGS) entry which is preliminary data.</text>
</comment>
<gene>
    <name evidence="2" type="ORF">CA834_08445</name>
</gene>
<name>A0A265UT54_9FLAO</name>
<keyword evidence="3" id="KW-1185">Reference proteome</keyword>
<protein>
    <recommendedName>
        <fullName evidence="4">DUF4251 domain-containing protein</fullName>
    </recommendedName>
</protein>
<evidence type="ECO:0000313" key="3">
    <source>
        <dbReference type="Proteomes" id="UP000216840"/>
    </source>
</evidence>
<organism evidence="2 3">
    <name type="scientific">Winogradskyella aurantia</name>
    <dbReference type="NCBI Taxonomy" id="1915063"/>
    <lineage>
        <taxon>Bacteria</taxon>
        <taxon>Pseudomonadati</taxon>
        <taxon>Bacteroidota</taxon>
        <taxon>Flavobacteriia</taxon>
        <taxon>Flavobacteriales</taxon>
        <taxon>Flavobacteriaceae</taxon>
        <taxon>Winogradskyella</taxon>
    </lineage>
</organism>
<dbReference type="Proteomes" id="UP000216840">
    <property type="component" value="Unassembled WGS sequence"/>
</dbReference>
<sequence length="158" mass="18082">MRYICIVFLVAGLMSSFTAISQESQRSQKDVFQSSYNASKKKIQSQKYQFIGGYVYNNKNREKIDDNSNTFIINTSNVKGSLTSLSTEKKTFILDGMIRNYEAVFNDDKQTIRVEFKVETESEMYDVFIDVKSNGNAFLTVKKSPMDIISWTGKIKAL</sequence>
<feature type="signal peptide" evidence="1">
    <location>
        <begin position="1"/>
        <end position="21"/>
    </location>
</feature>
<evidence type="ECO:0000256" key="1">
    <source>
        <dbReference type="SAM" id="SignalP"/>
    </source>
</evidence>
<dbReference type="Gene3D" id="2.40.128.410">
    <property type="match status" value="1"/>
</dbReference>
<accession>A0A265UT54</accession>
<feature type="chain" id="PRO_5012356790" description="DUF4251 domain-containing protein" evidence="1">
    <location>
        <begin position="22"/>
        <end position="158"/>
    </location>
</feature>
<dbReference type="EMBL" id="NGJN01000004">
    <property type="protein sequence ID" value="OZV68495.1"/>
    <property type="molecule type" value="Genomic_DNA"/>
</dbReference>
<dbReference type="RefSeq" id="WP_094968260.1">
    <property type="nucleotide sequence ID" value="NZ_NGJN01000004.1"/>
</dbReference>
<dbReference type="Pfam" id="PF14059">
    <property type="entry name" value="DUF4251"/>
    <property type="match status" value="1"/>
</dbReference>